<reference evidence="1" key="2">
    <citation type="submission" date="2018-04" db="EMBL/GenBank/DDBJ databases">
        <title>OnivRS2 (Oryza nivara Reference Sequence Version 2).</title>
        <authorList>
            <person name="Zhang J."/>
            <person name="Kudrna D."/>
            <person name="Lee S."/>
            <person name="Talag J."/>
            <person name="Rajasekar S."/>
            <person name="Welchert J."/>
            <person name="Hsing Y.-I."/>
            <person name="Wing R.A."/>
        </authorList>
    </citation>
    <scope>NUCLEOTIDE SEQUENCE [LARGE SCALE GENOMIC DNA]</scope>
    <source>
        <strain evidence="1">SL10</strain>
    </source>
</reference>
<sequence>MTAAAMAPSPPKPVSPRQISLGDLRAVSMLGRSVKGVVFHVVPTMAGEVEGVVSSSMALKAISRETEQHKKMGSGGEDRHRRIWFECDVLMSLSHPLLPSLRGVLATDVVVGPRRWLQAKLVAAKNRHATTVAEIPPLKSTVELTNDAIVARMEAGKKRAVVEVLHRRIDRERDDPRRLRSEVALEQMVLVRHQAARALVSDVDVDVDAAHHNVVAVPTRRPEELRGGVEGEERTAEFHVEEIVAAIRLAEAHARKQEAAEQWHGRDLEVVMFCNKICILIFVAKSCSI</sequence>
<dbReference type="eggNOG" id="KOG0610">
    <property type="taxonomic scope" value="Eukaryota"/>
</dbReference>
<protein>
    <submittedName>
        <fullName evidence="1">Uncharacterized protein</fullName>
    </submittedName>
</protein>
<dbReference type="STRING" id="4536.A0A0E0JC16"/>
<dbReference type="HOGENOM" id="CLU_964373_0_0_1"/>
<dbReference type="Proteomes" id="UP000006591">
    <property type="component" value="Chromosome 12"/>
</dbReference>
<organism evidence="1">
    <name type="scientific">Oryza nivara</name>
    <name type="common">Indian wild rice</name>
    <name type="synonym">Oryza sativa f. spontanea</name>
    <dbReference type="NCBI Taxonomy" id="4536"/>
    <lineage>
        <taxon>Eukaryota</taxon>
        <taxon>Viridiplantae</taxon>
        <taxon>Streptophyta</taxon>
        <taxon>Embryophyta</taxon>
        <taxon>Tracheophyta</taxon>
        <taxon>Spermatophyta</taxon>
        <taxon>Magnoliopsida</taxon>
        <taxon>Liliopsida</taxon>
        <taxon>Poales</taxon>
        <taxon>Poaceae</taxon>
        <taxon>BOP clade</taxon>
        <taxon>Oryzoideae</taxon>
        <taxon>Oryzeae</taxon>
        <taxon>Oryzinae</taxon>
        <taxon>Oryza</taxon>
    </lineage>
</organism>
<dbReference type="AlphaFoldDB" id="A0A0E0JC16"/>
<proteinExistence type="predicted"/>
<evidence type="ECO:0000313" key="2">
    <source>
        <dbReference type="Proteomes" id="UP000006591"/>
    </source>
</evidence>
<dbReference type="Gramene" id="ONIVA12G16700.1">
    <property type="protein sequence ID" value="ONIVA12G16700.1"/>
    <property type="gene ID" value="ONIVA12G16700"/>
</dbReference>
<reference evidence="1" key="1">
    <citation type="submission" date="2015-04" db="UniProtKB">
        <authorList>
            <consortium name="EnsemblPlants"/>
        </authorList>
    </citation>
    <scope>IDENTIFICATION</scope>
    <source>
        <strain evidence="1">SL10</strain>
    </source>
</reference>
<accession>A0A0E0JC16</accession>
<keyword evidence="2" id="KW-1185">Reference proteome</keyword>
<name>A0A0E0JC16_ORYNI</name>
<evidence type="ECO:0000313" key="1">
    <source>
        <dbReference type="EnsemblPlants" id="ONIVA12G16700.1"/>
    </source>
</evidence>
<dbReference type="EnsemblPlants" id="ONIVA12G16700.1">
    <property type="protein sequence ID" value="ONIVA12G16700.1"/>
    <property type="gene ID" value="ONIVA12G16700"/>
</dbReference>
<dbReference type="OMA" id="RRIWFEW"/>